<gene>
    <name evidence="1" type="ORF">GCM10023203_40400</name>
</gene>
<evidence type="ECO:0000313" key="2">
    <source>
        <dbReference type="Proteomes" id="UP001500457"/>
    </source>
</evidence>
<evidence type="ECO:0000313" key="1">
    <source>
        <dbReference type="EMBL" id="GAA4884355.1"/>
    </source>
</evidence>
<dbReference type="Proteomes" id="UP001500457">
    <property type="component" value="Unassembled WGS sequence"/>
</dbReference>
<accession>A0ABP9EQ73</accession>
<organism evidence="1 2">
    <name type="scientific">Actinomycetospora straminea</name>
    <dbReference type="NCBI Taxonomy" id="663607"/>
    <lineage>
        <taxon>Bacteria</taxon>
        <taxon>Bacillati</taxon>
        <taxon>Actinomycetota</taxon>
        <taxon>Actinomycetes</taxon>
        <taxon>Pseudonocardiales</taxon>
        <taxon>Pseudonocardiaceae</taxon>
        <taxon>Actinomycetospora</taxon>
    </lineage>
</organism>
<sequence>MVEADRVEDVRVEDRVEDVRGEDDRVRRAPVRVPLRENGTVSGSPIPCRLTVTSRVIGGGRSAGRGGATP</sequence>
<name>A0ABP9EQ73_9PSEU</name>
<reference evidence="2" key="1">
    <citation type="journal article" date="2019" name="Int. J. Syst. Evol. Microbiol.">
        <title>The Global Catalogue of Microorganisms (GCM) 10K type strain sequencing project: providing services to taxonomists for standard genome sequencing and annotation.</title>
        <authorList>
            <consortium name="The Broad Institute Genomics Platform"/>
            <consortium name="The Broad Institute Genome Sequencing Center for Infectious Disease"/>
            <person name="Wu L."/>
            <person name="Ma J."/>
        </authorList>
    </citation>
    <scope>NUCLEOTIDE SEQUENCE [LARGE SCALE GENOMIC DNA]</scope>
    <source>
        <strain evidence="2">JCM 17983</strain>
    </source>
</reference>
<keyword evidence="2" id="KW-1185">Reference proteome</keyword>
<dbReference type="EMBL" id="BAABHQ010000012">
    <property type="protein sequence ID" value="GAA4884355.1"/>
    <property type="molecule type" value="Genomic_DNA"/>
</dbReference>
<proteinExistence type="predicted"/>
<evidence type="ECO:0008006" key="3">
    <source>
        <dbReference type="Google" id="ProtNLM"/>
    </source>
</evidence>
<protein>
    <recommendedName>
        <fullName evidence="3">DUF2382 domain-containing protein</fullName>
    </recommendedName>
</protein>
<comment type="caution">
    <text evidence="1">The sequence shown here is derived from an EMBL/GenBank/DDBJ whole genome shotgun (WGS) entry which is preliminary data.</text>
</comment>